<dbReference type="InterPro" id="IPR032715">
    <property type="entry name" value="NCOA6_TRADD-N"/>
</dbReference>
<feature type="region of interest" description="Disordered" evidence="1">
    <location>
        <begin position="2274"/>
        <end position="2303"/>
    </location>
</feature>
<dbReference type="Pfam" id="PF13820">
    <property type="entry name" value="NCOA6_TRADD-N"/>
    <property type="match status" value="1"/>
</dbReference>
<feature type="domain" description="Nuclear receptor coactivator 6 TRADD-N" evidence="2">
    <location>
        <begin position="8"/>
        <end position="97"/>
    </location>
</feature>
<feature type="region of interest" description="Disordered" evidence="1">
    <location>
        <begin position="1073"/>
        <end position="1107"/>
    </location>
</feature>
<feature type="compositionally biased region" description="Low complexity" evidence="1">
    <location>
        <begin position="615"/>
        <end position="626"/>
    </location>
</feature>
<accession>A0A914A153</accession>
<feature type="compositionally biased region" description="Polar residues" evidence="1">
    <location>
        <begin position="2248"/>
        <end position="2259"/>
    </location>
</feature>
<feature type="compositionally biased region" description="Low complexity" evidence="1">
    <location>
        <begin position="1874"/>
        <end position="1883"/>
    </location>
</feature>
<evidence type="ECO:0000256" key="1">
    <source>
        <dbReference type="SAM" id="MobiDB-lite"/>
    </source>
</evidence>
<feature type="region of interest" description="Disordered" evidence="1">
    <location>
        <begin position="2049"/>
        <end position="2081"/>
    </location>
</feature>
<dbReference type="Proteomes" id="UP000887568">
    <property type="component" value="Unplaced"/>
</dbReference>
<evidence type="ECO:0000259" key="2">
    <source>
        <dbReference type="Pfam" id="PF13820"/>
    </source>
</evidence>
<feature type="compositionally biased region" description="Basic and acidic residues" evidence="1">
    <location>
        <begin position="731"/>
        <end position="751"/>
    </location>
</feature>
<feature type="region of interest" description="Disordered" evidence="1">
    <location>
        <begin position="926"/>
        <end position="945"/>
    </location>
</feature>
<proteinExistence type="predicted"/>
<feature type="compositionally biased region" description="Pro residues" evidence="1">
    <location>
        <begin position="110"/>
        <end position="136"/>
    </location>
</feature>
<keyword evidence="4" id="KW-1185">Reference proteome</keyword>
<feature type="region of interest" description="Disordered" evidence="1">
    <location>
        <begin position="2095"/>
        <end position="2259"/>
    </location>
</feature>
<feature type="compositionally biased region" description="Low complexity" evidence="1">
    <location>
        <begin position="905"/>
        <end position="918"/>
    </location>
</feature>
<feature type="region of interest" description="Disordered" evidence="1">
    <location>
        <begin position="1134"/>
        <end position="1158"/>
    </location>
</feature>
<feature type="compositionally biased region" description="Polar residues" evidence="1">
    <location>
        <begin position="2118"/>
        <end position="2142"/>
    </location>
</feature>
<feature type="compositionally biased region" description="Polar residues" evidence="1">
    <location>
        <begin position="679"/>
        <end position="696"/>
    </location>
</feature>
<feature type="compositionally biased region" description="Pro residues" evidence="1">
    <location>
        <begin position="1345"/>
        <end position="1354"/>
    </location>
</feature>
<feature type="compositionally biased region" description="Low complexity" evidence="1">
    <location>
        <begin position="1418"/>
        <end position="1427"/>
    </location>
</feature>
<evidence type="ECO:0000313" key="3">
    <source>
        <dbReference type="EnsemblMetazoa" id="XP_038057562.1"/>
    </source>
</evidence>
<feature type="region of interest" description="Disordered" evidence="1">
    <location>
        <begin position="1814"/>
        <end position="1915"/>
    </location>
</feature>
<feature type="compositionally biased region" description="Polar residues" evidence="1">
    <location>
        <begin position="1927"/>
        <end position="1952"/>
    </location>
</feature>
<feature type="region of interest" description="Disordered" evidence="1">
    <location>
        <begin position="781"/>
        <end position="921"/>
    </location>
</feature>
<feature type="region of interest" description="Disordered" evidence="1">
    <location>
        <begin position="407"/>
        <end position="452"/>
    </location>
</feature>
<feature type="compositionally biased region" description="Low complexity" evidence="1">
    <location>
        <begin position="827"/>
        <end position="839"/>
    </location>
</feature>
<feature type="region of interest" description="Disordered" evidence="1">
    <location>
        <begin position="666"/>
        <end position="751"/>
    </location>
</feature>
<feature type="compositionally biased region" description="Basic and acidic residues" evidence="1">
    <location>
        <begin position="1646"/>
        <end position="1659"/>
    </location>
</feature>
<evidence type="ECO:0000313" key="4">
    <source>
        <dbReference type="Proteomes" id="UP000887568"/>
    </source>
</evidence>
<feature type="compositionally biased region" description="Polar residues" evidence="1">
    <location>
        <begin position="1984"/>
        <end position="1993"/>
    </location>
</feature>
<sequence>MKLPPAKLVLTCTGNVSDKDLEERLAKIKTALEGLSKSKGNSVNLSKVEPWNSVRVTFNIPKEAAARLRELAQRGDLNLHKLGILTVQVENGETISLPPPPPEAQRSLFSPPPPTPSGTPQLPPGPPLVPPSPTPVSSPVVPALTPTPGMMVPGHGLGASVTGPNFAVPGVSVQQITRPSLQHVQGLQTQGVASLFSPQGAGNLWNSMGVPQQRPLQPPPSFWNQIPQFFPQVNMTQANQPPQVLPSGPQIQPVSQPKPQPKKRRKRTKKANIQPPELAVAAGQPLLPLPPHLQSLPTTSTSTQDSTDNFNTSKPSNLTLPPSLIDNPISPNTPPSTAMSTSATTTAPVVASSVSPGTQFSFTDIPISRGLVPSPQTQLQLLQKKTDVALTSPLLVNLLQSDISAKQFPFSNSSGGKTTSTGTDTPTTGQPGPSSQETLASPAPPINSSSPFMIGNGIGTLTAPNSVIPNMSPFVTSQGNIPGYISTAGQFIPPSTLLQAQSGQLSQEQLQFQLSQLSAAQLSQVQAHHAQSFQGHMPQGPIMPGSNQMPPNQMPPNQMPLNQMPPGHMQPFQMPGGHHLPGQPFPGPMPHSQLPNARMSIGPIITHDPMSQGQMRLGGPMHMGHMPRPPMSADRGQVLPNDPSPSQSRGHLHHMGQLQQAIAPLVSTSNVPGPPSANPMDTWNTDGTTVTAPSSSVKEKQELSIDPQAKKAEQIKVSDAGTSQPGSSLEISRDNSKKPDAAKQPEEDGHVFDEEAALLGMTEAERDTMAVAAIIAKEAKMAADAKNGKAQQSKEVPPPKPELQSPVNRAATPTTTVSVSDGTASVAQQATSTPSAPSTRSYTESHFSQSSSRGGLPTPPVADRRSSNSPVRLSPPKIPESVKQRRTPPSSSARPVQHQQPQYGPIPGSSPSSMSSGIAGLQTLTSRTFSASAQPSIRDMAITRNPEHNTLSQFLSSVTPPTEILQMAPLFRSSKPQDTAPKSAQAFPQGPTTAPNDWLSLASVDAQKPLPLPAQIGARTPMQPAEFSAATERMLGSILDTQKPTLANIERPPNQPRVITTEGINFMHKLVGRAPPSNIQNQPSPGDAPASKKDTFDQATSGDLAKREDKSQLKALLNEIVIPEKCPYEKQFLSDDSKAVKPQTTSTPTSADSHSLFPPATSHQVDAWLGFNHPAVSVAQAASRKTDSISSNITSIYIPPPVIGQQQQQQQQLKQQQLQQNNQPLPIVQQTAESSNVVTTASALASQRGIISSPSGFGVEGKTSQSDSGVKSSIQTPPPMFQSHSMGTLSQAVAAHIADENMLRFSQQGLPSQAAESMARDSSVARPSQFLQQSFPPGMLAKSPIPHPQPPSLPETPMTVLERAPKILLSPATLSTASEELIKSLGAHGTIATLTPEPEAAPAAEAVDTKQDKCSVVQPPAQQLPQLTSQKPFEDACPDTEASKSMDGKAPVHASTESSIPNLESAMMQTKNQSFKPSSVTPRPPTPATQLKVEQQVQHTVATPEVEATVTEPPATNAPVTPMTTFESAAMTSVTTSSTTVQSTTEVSHLMQMSKMTLSQVMATSTASEPDTGSHPEASISSVHPSILIQQQPAIQTQPALHDSVPPSGERGNALPSSKIPGPVPHSETVGLKSLDYQTYSSTKPALEKTLKSSPEKLKQLNIEATSNSDESEADKNTQQMHKKAAGDKRMGQQIKTSPVPVASLGHATTTPPATVTTPVKPTIFSSASSTLVQAQSIMVKTAAMSRTSGILKAAEQTARPVRSRTPPRASLSTLPPNTCNNESLGSASALLSSIAKSAWTVTTAMASAAKAKVVPTPKATDKNLTRMRRSPETLPPVGKMAAGERDRGGHEMQTQQSRTPPASAKPTSKTPAEPSLESSLPSVKSQEGSPPTKGSVQQQPPHHSALVPMEQPVSSAVPAFHAALPTSSAKDLQQTHSSKAENESASAQSLAYSIISSPPPAPTISSPPTHPQVVKSHSVPGMESTSPVRDSSANTVISPLLTQVQKPTLQSTHFHSNVEPHSQTYQAVPSIEEAQKPQTVKEVIAKDDQKVPSQCEPRVSVPQVPQATDDKQTIQTTSEASAVSTLTPTCIPIVPSHTSVGETSKSSGVETVPLSPPNNQNSQDKAPIKSTNQPAEATIVTSHPGPTVTSTVPQTPLISPYANETATVVVSDDGNKNTPLPEPLAESRKRMHTGDVGEPAVKLAKSDTPTPEVGTQDVEQPHKQDKEANKERSTPTETKDALPILDGNSTKQDTLQNIQPSAATVDILGVTGQLGQSKEKQEVLSPTETHPAPKGVPSVPEITRKVDPAQQCERIPETTSQCSSQPSVVHDSCKSHKESVIIKSDVSPEPSLLSKPDQITNLVEKAIQMDPDKGCLFEKASTSDVSAEMPRYLSGQHNLEHAAEEVVQPPPSQKTEMITKHPEKEPSKDGGVKMSREPEGELEPRRTRHTSEEVPGMSTRSLRSGRRSPGELVSKGKDKEKEESPPITRGRGQKEKEIPGESEADALSRKRSTRSSGRDMYYGPIPSYKRRKTNQK</sequence>
<name>A0A914A153_PATMI</name>
<feature type="region of interest" description="Disordered" evidence="1">
    <location>
        <begin position="1334"/>
        <end position="1357"/>
    </location>
</feature>
<feature type="compositionally biased region" description="Low complexity" evidence="1">
    <location>
        <begin position="413"/>
        <end position="435"/>
    </location>
</feature>
<dbReference type="RefSeq" id="XP_038057561.1">
    <property type="nucleotide sequence ID" value="XM_038201633.1"/>
</dbReference>
<feature type="compositionally biased region" description="Basic and acidic residues" evidence="1">
    <location>
        <begin position="2220"/>
        <end position="2241"/>
    </location>
</feature>
<feature type="compositionally biased region" description="Basic and acidic residues" evidence="1">
    <location>
        <begin position="697"/>
        <end position="716"/>
    </location>
</feature>
<feature type="compositionally biased region" description="Polar residues" evidence="1">
    <location>
        <begin position="840"/>
        <end position="853"/>
    </location>
</feature>
<feature type="region of interest" description="Disordered" evidence="1">
    <location>
        <begin position="974"/>
        <end position="994"/>
    </location>
</feature>
<dbReference type="OrthoDB" id="5967287at2759"/>
<feature type="region of interest" description="Disordered" evidence="1">
    <location>
        <begin position="93"/>
        <end position="142"/>
    </location>
</feature>
<feature type="compositionally biased region" description="Polar residues" evidence="1">
    <location>
        <begin position="1262"/>
        <end position="1275"/>
    </location>
</feature>
<feature type="compositionally biased region" description="Basic and acidic residues" evidence="1">
    <location>
        <begin position="2186"/>
        <end position="2196"/>
    </location>
</feature>
<feature type="region of interest" description="Disordered" evidence="1">
    <location>
        <begin position="610"/>
        <end position="654"/>
    </location>
</feature>
<feature type="compositionally biased region" description="Polar residues" evidence="1">
    <location>
        <begin position="926"/>
        <end position="935"/>
    </location>
</feature>
<feature type="compositionally biased region" description="Basic and acidic residues" evidence="1">
    <location>
        <begin position="2475"/>
        <end position="2485"/>
    </location>
</feature>
<feature type="region of interest" description="Disordered" evidence="1">
    <location>
        <begin position="1754"/>
        <end position="1779"/>
    </location>
</feature>
<organism evidence="3 4">
    <name type="scientific">Patiria miniata</name>
    <name type="common">Bat star</name>
    <name type="synonym">Asterina miniata</name>
    <dbReference type="NCBI Taxonomy" id="46514"/>
    <lineage>
        <taxon>Eukaryota</taxon>
        <taxon>Metazoa</taxon>
        <taxon>Echinodermata</taxon>
        <taxon>Eleutherozoa</taxon>
        <taxon>Asterozoa</taxon>
        <taxon>Asteroidea</taxon>
        <taxon>Valvatacea</taxon>
        <taxon>Valvatida</taxon>
        <taxon>Asterinidae</taxon>
        <taxon>Patiria</taxon>
    </lineage>
</organism>
<dbReference type="OMA" id="IMASHNQ"/>
<dbReference type="EnsemblMetazoa" id="XM_038201633.1">
    <property type="protein sequence ID" value="XP_038057561.1"/>
    <property type="gene ID" value="LOC119729119"/>
</dbReference>
<feature type="region of interest" description="Disordered" evidence="1">
    <location>
        <begin position="1594"/>
        <end position="1630"/>
    </location>
</feature>
<protein>
    <recommendedName>
        <fullName evidence="2">Nuclear receptor coactivator 6 TRADD-N domain-containing protein</fullName>
    </recommendedName>
</protein>
<feature type="compositionally biased region" description="Polar residues" evidence="1">
    <location>
        <begin position="1853"/>
        <end position="1871"/>
    </location>
</feature>
<feature type="region of interest" description="Disordered" evidence="1">
    <location>
        <begin position="2391"/>
        <end position="2537"/>
    </location>
</feature>
<feature type="region of interest" description="Disordered" evidence="1">
    <location>
        <begin position="238"/>
        <end position="324"/>
    </location>
</feature>
<feature type="compositionally biased region" description="Polar residues" evidence="1">
    <location>
        <begin position="1884"/>
        <end position="1902"/>
    </location>
</feature>
<feature type="compositionally biased region" description="Polar residues" evidence="1">
    <location>
        <begin position="2097"/>
        <end position="2110"/>
    </location>
</feature>
<feature type="region of interest" description="Disordered" evidence="1">
    <location>
        <begin position="1646"/>
        <end position="1694"/>
    </location>
</feature>
<feature type="compositionally biased region" description="Polar residues" evidence="1">
    <location>
        <begin position="1142"/>
        <end position="1153"/>
    </location>
</feature>
<feature type="compositionally biased region" description="Basic and acidic residues" evidence="1">
    <location>
        <begin position="2418"/>
        <end position="2453"/>
    </location>
</feature>
<feature type="compositionally biased region" description="Polar residues" evidence="1">
    <location>
        <begin position="887"/>
        <end position="902"/>
    </location>
</feature>
<dbReference type="EnsemblMetazoa" id="XM_038201634.1">
    <property type="protein sequence ID" value="XP_038057562.1"/>
    <property type="gene ID" value="LOC119729119"/>
</dbReference>
<feature type="region of interest" description="Disordered" evidence="1">
    <location>
        <begin position="1927"/>
        <end position="1993"/>
    </location>
</feature>
<feature type="compositionally biased region" description="Basic residues" evidence="1">
    <location>
        <begin position="260"/>
        <end position="270"/>
    </location>
</feature>
<feature type="region of interest" description="Disordered" evidence="1">
    <location>
        <begin position="1417"/>
        <end position="1456"/>
    </location>
</feature>
<feature type="compositionally biased region" description="Polar residues" evidence="1">
    <location>
        <begin position="720"/>
        <end position="730"/>
    </location>
</feature>
<dbReference type="RefSeq" id="XP_038057562.1">
    <property type="nucleotide sequence ID" value="XM_038201634.1"/>
</dbReference>
<feature type="compositionally biased region" description="Low complexity" evidence="1">
    <location>
        <begin position="292"/>
        <end position="307"/>
    </location>
</feature>
<dbReference type="GeneID" id="119729119"/>
<feature type="region of interest" description="Disordered" evidence="1">
    <location>
        <begin position="1252"/>
        <end position="1278"/>
    </location>
</feature>
<feature type="compositionally biased region" description="Polar residues" evidence="1">
    <location>
        <begin position="2148"/>
        <end position="2169"/>
    </location>
</feature>
<feature type="compositionally biased region" description="Polar residues" evidence="1">
    <location>
        <begin position="308"/>
        <end position="320"/>
    </location>
</feature>
<feature type="compositionally biased region" description="Polar residues" evidence="1">
    <location>
        <begin position="805"/>
        <end position="826"/>
    </location>
</feature>
<reference evidence="3" key="1">
    <citation type="submission" date="2022-11" db="UniProtKB">
        <authorList>
            <consortium name="EnsemblMetazoa"/>
        </authorList>
    </citation>
    <scope>IDENTIFICATION</scope>
</reference>